<dbReference type="EMBL" id="JACDQQ010002288">
    <property type="protein sequence ID" value="MBA0088009.1"/>
    <property type="molecule type" value="Genomic_DNA"/>
</dbReference>
<dbReference type="Pfam" id="PF19289">
    <property type="entry name" value="PmbA_TldD_3rd"/>
    <property type="match status" value="1"/>
</dbReference>
<sequence length="423" mass="46074">MRLTAACLLAAQLVFLPVRCDAGDDHASRPAPTSKVATPVSTSDPVLKAMQTELSRAITELGTSDQPPYYLSYTVYDQDFVVLAGAYGSLLDDRAVERRFADVTMRVGTPELDNTHGQSRSSGVTSGNLPLGNDQDAIARVLWELTDHEYKRAVPALMNVRTDTAVRAEEEDKSPDFSKEKPKTHIGEAGTVPFDRSAWEGEIKRLSAAFRKYPGVYFASVVLQVTNSNSRMISTEGTTLVSPSASTRLVMEAQTRADDGMDLLRVETFQAPNAKGLPAEAELTGTIEKMAADLSALRQAPVAEPYDGPALLSGRAAAVFFHEVLGHRLEGHRQRDEEEGQTFTKKVGQEVLPKFLSVVDDPTIREMAGVKLAGAYDFDNEGTPAERVAVIKDGVLKNFLMSRMPIKNFSESNGHGRNQPGLM</sequence>
<dbReference type="SUPFAM" id="SSF111283">
    <property type="entry name" value="Putative modulator of DNA gyrase, PmbA/TldD"/>
    <property type="match status" value="1"/>
</dbReference>
<keyword evidence="3" id="KW-0732">Signal</keyword>
<feature type="region of interest" description="Disordered" evidence="2">
    <location>
        <begin position="166"/>
        <end position="189"/>
    </location>
</feature>
<dbReference type="GO" id="GO:0005829">
    <property type="term" value="C:cytosol"/>
    <property type="evidence" value="ECO:0007669"/>
    <property type="project" value="TreeGrafter"/>
</dbReference>
<evidence type="ECO:0000259" key="4">
    <source>
        <dbReference type="Pfam" id="PF19289"/>
    </source>
</evidence>
<feature type="domain" description="Metalloprotease TldD/E C-terminal" evidence="4">
    <location>
        <begin position="309"/>
        <end position="417"/>
    </location>
</feature>
<dbReference type="InterPro" id="IPR036059">
    <property type="entry name" value="TldD/PmbA_sf"/>
</dbReference>
<protein>
    <submittedName>
        <fullName evidence="5">Peptidase U62</fullName>
    </submittedName>
</protein>
<feature type="compositionally biased region" description="Basic and acidic residues" evidence="2">
    <location>
        <begin position="166"/>
        <end position="186"/>
    </location>
</feature>
<feature type="region of interest" description="Disordered" evidence="2">
    <location>
        <begin position="111"/>
        <end position="131"/>
    </location>
</feature>
<name>A0A7V8NUY8_9BACT</name>
<feature type="non-terminal residue" evidence="5">
    <location>
        <position position="423"/>
    </location>
</feature>
<organism evidence="5 6">
    <name type="scientific">Candidatus Acidiferrum panamense</name>
    <dbReference type="NCBI Taxonomy" id="2741543"/>
    <lineage>
        <taxon>Bacteria</taxon>
        <taxon>Pseudomonadati</taxon>
        <taxon>Acidobacteriota</taxon>
        <taxon>Terriglobia</taxon>
        <taxon>Candidatus Acidiferrales</taxon>
        <taxon>Candidatus Acidiferrum</taxon>
    </lineage>
</organism>
<evidence type="ECO:0000256" key="2">
    <source>
        <dbReference type="SAM" id="MobiDB-lite"/>
    </source>
</evidence>
<dbReference type="GO" id="GO:0006508">
    <property type="term" value="P:proteolysis"/>
    <property type="evidence" value="ECO:0007669"/>
    <property type="project" value="InterPro"/>
</dbReference>
<comment type="similarity">
    <text evidence="1">Belongs to the peptidase U62 family.</text>
</comment>
<feature type="compositionally biased region" description="Polar residues" evidence="2">
    <location>
        <begin position="115"/>
        <end position="128"/>
    </location>
</feature>
<dbReference type="PANTHER" id="PTHR30624">
    <property type="entry name" value="UNCHARACTERIZED PROTEIN TLDD AND PMBA"/>
    <property type="match status" value="1"/>
</dbReference>
<dbReference type="GO" id="GO:0008237">
    <property type="term" value="F:metallopeptidase activity"/>
    <property type="evidence" value="ECO:0007669"/>
    <property type="project" value="InterPro"/>
</dbReference>
<evidence type="ECO:0000256" key="3">
    <source>
        <dbReference type="SAM" id="SignalP"/>
    </source>
</evidence>
<keyword evidence="6" id="KW-1185">Reference proteome</keyword>
<feature type="signal peptide" evidence="3">
    <location>
        <begin position="1"/>
        <end position="22"/>
    </location>
</feature>
<dbReference type="InterPro" id="IPR045569">
    <property type="entry name" value="Metalloprtase-TldD/E_C"/>
</dbReference>
<dbReference type="PANTHER" id="PTHR30624:SF4">
    <property type="entry name" value="METALLOPROTEASE TLDD"/>
    <property type="match status" value="1"/>
</dbReference>
<gene>
    <name evidence="5" type="ORF">HRJ53_23735</name>
</gene>
<dbReference type="Proteomes" id="UP000567293">
    <property type="component" value="Unassembled WGS sequence"/>
</dbReference>
<proteinExistence type="inferred from homology"/>
<evidence type="ECO:0000313" key="5">
    <source>
        <dbReference type="EMBL" id="MBA0088009.1"/>
    </source>
</evidence>
<accession>A0A7V8NUY8</accession>
<comment type="caution">
    <text evidence="5">The sequence shown here is derived from an EMBL/GenBank/DDBJ whole genome shotgun (WGS) entry which is preliminary data.</text>
</comment>
<feature type="chain" id="PRO_5031193043" evidence="3">
    <location>
        <begin position="23"/>
        <end position="423"/>
    </location>
</feature>
<evidence type="ECO:0000256" key="1">
    <source>
        <dbReference type="ARBA" id="ARBA00005836"/>
    </source>
</evidence>
<evidence type="ECO:0000313" key="6">
    <source>
        <dbReference type="Proteomes" id="UP000567293"/>
    </source>
</evidence>
<dbReference type="InterPro" id="IPR051463">
    <property type="entry name" value="Peptidase_U62_metallo"/>
</dbReference>
<reference evidence="5" key="1">
    <citation type="submission" date="2020-06" db="EMBL/GenBank/DDBJ databases">
        <title>Legume-microbial interactions unlock mineral nutrients during tropical forest succession.</title>
        <authorList>
            <person name="Epihov D.Z."/>
        </authorList>
    </citation>
    <scope>NUCLEOTIDE SEQUENCE [LARGE SCALE GENOMIC DNA]</scope>
    <source>
        <strain evidence="5">Pan2503</strain>
    </source>
</reference>
<dbReference type="AlphaFoldDB" id="A0A7V8NUY8"/>